<dbReference type="GO" id="GO:0016887">
    <property type="term" value="F:ATP hydrolysis activity"/>
    <property type="evidence" value="ECO:0007669"/>
    <property type="project" value="InterPro"/>
</dbReference>
<keyword evidence="3" id="KW-1185">Reference proteome</keyword>
<dbReference type="GO" id="GO:0005524">
    <property type="term" value="F:ATP binding"/>
    <property type="evidence" value="ECO:0007669"/>
    <property type="project" value="InterPro"/>
</dbReference>
<dbReference type="InterPro" id="IPR011704">
    <property type="entry name" value="ATPase_dyneun-rel_AAA"/>
</dbReference>
<gene>
    <name evidence="2" type="primary">cobS</name>
    <name evidence="2" type="ORF">SSM2_135</name>
</gene>
<evidence type="ECO:0000313" key="2">
    <source>
        <dbReference type="EMBL" id="ADO97477.1"/>
    </source>
</evidence>
<dbReference type="OrthoDB" id="5448at10239"/>
<evidence type="ECO:0000313" key="3">
    <source>
        <dbReference type="Proteomes" id="UP000006524"/>
    </source>
</evidence>
<feature type="domain" description="ATPase dynein-related AAA" evidence="1">
    <location>
        <begin position="134"/>
        <end position="271"/>
    </location>
</feature>
<dbReference type="Proteomes" id="UP000006524">
    <property type="component" value="Segment"/>
</dbReference>
<dbReference type="KEGG" id="vg:10326767"/>
<dbReference type="GeneID" id="10326767"/>
<dbReference type="Gene3D" id="3.40.50.300">
    <property type="entry name" value="P-loop containing nucleotide triphosphate hydrolases"/>
    <property type="match status" value="1"/>
</dbReference>
<dbReference type="SUPFAM" id="SSF52540">
    <property type="entry name" value="P-loop containing nucleoside triphosphate hydrolases"/>
    <property type="match status" value="1"/>
</dbReference>
<dbReference type="PANTHER" id="PTHR42759:SF1">
    <property type="entry name" value="MAGNESIUM-CHELATASE SUBUNIT CHLD"/>
    <property type="match status" value="1"/>
</dbReference>
<organism evidence="2 3">
    <name type="scientific">Synechococcus phage S-SM2</name>
    <dbReference type="NCBI Taxonomy" id="444860"/>
    <lineage>
        <taxon>Viruses</taxon>
        <taxon>Duplodnaviria</taxon>
        <taxon>Heunggongvirae</taxon>
        <taxon>Uroviricota</taxon>
        <taxon>Caudoviricetes</taxon>
        <taxon>Pantevenvirales</taxon>
        <taxon>Kyanoviridae</taxon>
        <taxon>Nilusvirus</taxon>
        <taxon>Nilusvirus ssm2</taxon>
    </lineage>
</organism>
<accession>E3SJ29</accession>
<sequence length="381" mass="42550">MDSTISDHRGVRAPLSCTIMTSVQTKQMGLSKESIIECLRESYGESVTSAEVKAYCQMNDFNYQTITNKLTDYKVGRGKWNLTVTEKLEQTYQAPAALPAIEQNLIPQKDDSFVSFGNFSDVKKIIKSGIFYPTFITGLSGNGKTFSVEQACAQLGRELIRVNITIETDEDDLIGGFRLVDGATVWHNGPVIEALQRGAILLLDEIDLASNKILCLQSILEGNGVFLKKIGQFVRPSAGFNVIATANTKGKGSDDGRFIGTNVLNEAFLERFPVTFEQEYPTAATEQKILNKICDDAEFCKRLSDWADIIRKTFYDGGIEEIISTRRLVHIVKAYSIFNDKAKAIQVCVNRFDDETKQAFLELYDKVDADFVMPIDEEMQS</sequence>
<dbReference type="RefSeq" id="YP_004322291.1">
    <property type="nucleotide sequence ID" value="NC_015279.1"/>
</dbReference>
<dbReference type="Pfam" id="PF07728">
    <property type="entry name" value="AAA_5"/>
    <property type="match status" value="1"/>
</dbReference>
<evidence type="ECO:0000259" key="1">
    <source>
        <dbReference type="Pfam" id="PF07728"/>
    </source>
</evidence>
<dbReference type="InterPro" id="IPR050764">
    <property type="entry name" value="CbbQ/NirQ/NorQ/GpvN"/>
</dbReference>
<name>E3SJ29_9CAUD</name>
<proteinExistence type="predicted"/>
<dbReference type="InterPro" id="IPR027417">
    <property type="entry name" value="P-loop_NTPase"/>
</dbReference>
<dbReference type="EMBL" id="GU071095">
    <property type="protein sequence ID" value="ADO97477.1"/>
    <property type="molecule type" value="Genomic_DNA"/>
</dbReference>
<protein>
    <submittedName>
        <fullName evidence="2">Putative cobalt chelatase subunit CobS</fullName>
    </submittedName>
</protein>
<dbReference type="PANTHER" id="PTHR42759">
    <property type="entry name" value="MOXR FAMILY PROTEIN"/>
    <property type="match status" value="1"/>
</dbReference>
<reference evidence="2 3" key="1">
    <citation type="journal article" date="2010" name="Environ. Microbiol.">
        <title>Genomic analysis of oceanic cyanobacterial myoviruses compared with T4-like myoviruses from diverse hosts and environments.</title>
        <authorList>
            <person name="Sullivan M.B."/>
            <person name="Huang K.H."/>
            <person name="Ignacio-Espinoza J.C."/>
            <person name="Berlin A.M."/>
            <person name="Kelly L."/>
            <person name="Weigele P.R."/>
            <person name="DeFrancesco A.S."/>
            <person name="Kern S.E."/>
            <person name="Thompson L.R."/>
            <person name="Young S."/>
            <person name="Yandava C."/>
            <person name="Fu R."/>
            <person name="Krastins B."/>
            <person name="Chase M."/>
            <person name="Sarracino D."/>
            <person name="Osburne M.S."/>
            <person name="Henn M.R."/>
            <person name="Chisholm S.W."/>
        </authorList>
    </citation>
    <scope>NUCLEOTIDE SEQUENCE [LARGE SCALE GENOMIC DNA]</scope>
    <source>
        <strain evidence="2">8017-1</strain>
    </source>
</reference>